<dbReference type="Gene3D" id="3.40.190.10">
    <property type="entry name" value="Periplasmic binding protein-like II"/>
    <property type="match status" value="2"/>
</dbReference>
<dbReference type="PANTHER" id="PTHR42941:SF1">
    <property type="entry name" value="SLL1037 PROTEIN"/>
    <property type="match status" value="1"/>
</dbReference>
<dbReference type="EMBL" id="WHNW01000004">
    <property type="protein sequence ID" value="MPV86182.1"/>
    <property type="molecule type" value="Genomic_DNA"/>
</dbReference>
<evidence type="ECO:0000313" key="2">
    <source>
        <dbReference type="EMBL" id="MPV86182.1"/>
    </source>
</evidence>
<reference evidence="2 3" key="1">
    <citation type="submission" date="2019-10" db="EMBL/GenBank/DDBJ databases">
        <title>Cardiobacteriales fam. a chemoheterotrophic member of the order Cardiobacteriales, and proposal of Cardiobacteriales fam. nov.</title>
        <authorList>
            <person name="Wang C."/>
        </authorList>
    </citation>
    <scope>NUCLEOTIDE SEQUENCE [LARGE SCALE GENOMIC DNA]</scope>
    <source>
        <strain evidence="2 3">ML27</strain>
    </source>
</reference>
<evidence type="ECO:0000256" key="1">
    <source>
        <dbReference type="SAM" id="SignalP"/>
    </source>
</evidence>
<sequence length="317" mass="34467">MRKSFAIISGCLVASAFSFSVAETTQVTYKSAKSTSSYYQMAVQYAEAIKAATDGNISVTVEESQGSVQNVSEVPRRGQNYLFTTPPSLVKQAKMGEEPFRASEKFNDIRALFPIPSLNMQFVVSEASGVKTLEDLSGKKYVIGKGSFSSRKTEEVLAALGIEGVEFVDVELNAAIPAMKNGQVDGFTTASSWPTPNIVEVSTALPIRLLQPSPEQLTQLGDPVVTIPAGTYKGVDYDVSSITLPVIVYTTTETSDEVAYTLTKNYWEAKTALSEKNKWWDSVQAELINNAETTIHPGAMRYYQEAGFTIDASVTPQ</sequence>
<keyword evidence="1" id="KW-0732">Signal</keyword>
<feature type="chain" id="PRO_5026927406" evidence="1">
    <location>
        <begin position="23"/>
        <end position="317"/>
    </location>
</feature>
<organism evidence="2 3">
    <name type="scientific">Ostreibacterium oceani</name>
    <dbReference type="NCBI Taxonomy" id="2654998"/>
    <lineage>
        <taxon>Bacteria</taxon>
        <taxon>Pseudomonadati</taxon>
        <taxon>Pseudomonadota</taxon>
        <taxon>Gammaproteobacteria</taxon>
        <taxon>Cardiobacteriales</taxon>
        <taxon>Ostreibacteriaceae</taxon>
        <taxon>Ostreibacterium</taxon>
    </lineage>
</organism>
<dbReference type="AlphaFoldDB" id="A0A6N7EUQ3"/>
<dbReference type="InterPro" id="IPR011852">
    <property type="entry name" value="TRAP_TAXI"/>
</dbReference>
<protein>
    <submittedName>
        <fullName evidence="2">TAXI family TRAP transporter solute-binding subunit</fullName>
    </submittedName>
</protein>
<keyword evidence="3" id="KW-1185">Reference proteome</keyword>
<dbReference type="Pfam" id="PF16868">
    <property type="entry name" value="NMT1_3"/>
    <property type="match status" value="1"/>
</dbReference>
<dbReference type="InParanoid" id="A0A6N7EUQ3"/>
<accession>A0A6N7EUQ3</accession>
<feature type="signal peptide" evidence="1">
    <location>
        <begin position="1"/>
        <end position="22"/>
    </location>
</feature>
<name>A0A6N7EUQ3_9GAMM</name>
<proteinExistence type="predicted"/>
<dbReference type="NCBIfam" id="TIGR02122">
    <property type="entry name" value="TRAP_TAXI"/>
    <property type="match status" value="1"/>
</dbReference>
<gene>
    <name evidence="2" type="ORF">GCU85_05490</name>
</gene>
<dbReference type="Proteomes" id="UP000471298">
    <property type="component" value="Unassembled WGS sequence"/>
</dbReference>
<dbReference type="SUPFAM" id="SSF53850">
    <property type="entry name" value="Periplasmic binding protein-like II"/>
    <property type="match status" value="1"/>
</dbReference>
<evidence type="ECO:0000313" key="3">
    <source>
        <dbReference type="Proteomes" id="UP000471298"/>
    </source>
</evidence>
<dbReference type="RefSeq" id="WP_152810170.1">
    <property type="nucleotide sequence ID" value="NZ_WHNW01000004.1"/>
</dbReference>
<dbReference type="PANTHER" id="PTHR42941">
    <property type="entry name" value="SLL1037 PROTEIN"/>
    <property type="match status" value="1"/>
</dbReference>
<comment type="caution">
    <text evidence="2">The sequence shown here is derived from an EMBL/GenBank/DDBJ whole genome shotgun (WGS) entry which is preliminary data.</text>
</comment>